<evidence type="ECO:0000256" key="1">
    <source>
        <dbReference type="ARBA" id="ARBA00004127"/>
    </source>
</evidence>
<dbReference type="PANTHER" id="PTHR31851">
    <property type="entry name" value="FE(2+)/MN(2+) TRANSPORTER PCL1"/>
    <property type="match status" value="1"/>
</dbReference>
<dbReference type="GO" id="GO:0005384">
    <property type="term" value="F:manganese ion transmembrane transporter activity"/>
    <property type="evidence" value="ECO:0007669"/>
    <property type="project" value="InterPro"/>
</dbReference>
<feature type="transmembrane region" description="Helical" evidence="5">
    <location>
        <begin position="240"/>
        <end position="259"/>
    </location>
</feature>
<comment type="subcellular location">
    <subcellularLocation>
        <location evidence="1">Endomembrane system</location>
        <topology evidence="1">Multi-pass membrane protein</topology>
    </subcellularLocation>
</comment>
<comment type="caution">
    <text evidence="6">The sequence shown here is derived from an EMBL/GenBank/DDBJ whole genome shotgun (WGS) entry which is preliminary data.</text>
</comment>
<feature type="transmembrane region" description="Helical" evidence="5">
    <location>
        <begin position="154"/>
        <end position="177"/>
    </location>
</feature>
<keyword evidence="4 5" id="KW-0472">Membrane</keyword>
<dbReference type="Pfam" id="PF01988">
    <property type="entry name" value="VIT1"/>
    <property type="match status" value="2"/>
</dbReference>
<feature type="transmembrane region" description="Helical" evidence="5">
    <location>
        <begin position="298"/>
        <end position="320"/>
    </location>
</feature>
<organism evidence="6 7">
    <name type="scientific">Candidatus Magasanikbacteria bacterium CG10_big_fil_rev_8_21_14_0_10_43_6</name>
    <dbReference type="NCBI Taxonomy" id="1974650"/>
    <lineage>
        <taxon>Bacteria</taxon>
        <taxon>Candidatus Magasanikiibacteriota</taxon>
    </lineage>
</organism>
<evidence type="ECO:0000256" key="3">
    <source>
        <dbReference type="ARBA" id="ARBA00022989"/>
    </source>
</evidence>
<dbReference type="AlphaFoldDB" id="A0A2M6VZN7"/>
<dbReference type="GO" id="GO:0030026">
    <property type="term" value="P:intracellular manganese ion homeostasis"/>
    <property type="evidence" value="ECO:0007669"/>
    <property type="project" value="InterPro"/>
</dbReference>
<protein>
    <recommendedName>
        <fullName evidence="8">Rubrerythrin family protein</fullName>
    </recommendedName>
</protein>
<evidence type="ECO:0000313" key="6">
    <source>
        <dbReference type="EMBL" id="PIT86024.1"/>
    </source>
</evidence>
<keyword evidence="2 5" id="KW-0812">Transmembrane</keyword>
<evidence type="ECO:0000256" key="5">
    <source>
        <dbReference type="SAM" id="Phobius"/>
    </source>
</evidence>
<evidence type="ECO:0000256" key="4">
    <source>
        <dbReference type="ARBA" id="ARBA00023136"/>
    </source>
</evidence>
<sequence length="324" mass="36257">MENTLEKGKEYPRGLARGLILDELFDLMLYQRLLDTTSGWIRQTLLELIEIEKQHVAFWQDFFEVHVTKLTVLRKIKLELLILFARIFRSWGSQLVLESIEIYGVRKYLRVWEKYEGTPLGQAVERVIEDELKHEADVVTTAAGRKVVAERIRVIFLGFNDGLVELLGAVSGFFVAFGSVSLVLVAGFTVAIAGAISMAAGVYVASSAEQEGERTERRKKAFMKREKVDLHVHVRPMSGAITVGIAYLIGAFIPLLPVFFGGTNILWSVVISAIMIVIISLFLSFISGMRVWRRILMNLGIIAFAVIAAYLIGSVVSHYFGVSV</sequence>
<feature type="transmembrane region" description="Helical" evidence="5">
    <location>
        <begin position="183"/>
        <end position="205"/>
    </location>
</feature>
<reference evidence="7" key="1">
    <citation type="submission" date="2017-09" db="EMBL/GenBank/DDBJ databases">
        <title>Depth-based differentiation of microbial function through sediment-hosted aquifers and enrichment of novel symbionts in the deep terrestrial subsurface.</title>
        <authorList>
            <person name="Probst A.J."/>
            <person name="Ladd B."/>
            <person name="Jarett J.K."/>
            <person name="Geller-Mcgrath D.E."/>
            <person name="Sieber C.M.K."/>
            <person name="Emerson J.B."/>
            <person name="Anantharaman K."/>
            <person name="Thomas B.C."/>
            <person name="Malmstrom R."/>
            <person name="Stieglmeier M."/>
            <person name="Klingl A."/>
            <person name="Woyke T."/>
            <person name="Ryan C.M."/>
            <person name="Banfield J.F."/>
        </authorList>
    </citation>
    <scope>NUCLEOTIDE SEQUENCE [LARGE SCALE GENOMIC DNA]</scope>
</reference>
<keyword evidence="3 5" id="KW-1133">Transmembrane helix</keyword>
<proteinExistence type="predicted"/>
<evidence type="ECO:0008006" key="8">
    <source>
        <dbReference type="Google" id="ProtNLM"/>
    </source>
</evidence>
<dbReference type="GO" id="GO:0012505">
    <property type="term" value="C:endomembrane system"/>
    <property type="evidence" value="ECO:0007669"/>
    <property type="project" value="UniProtKB-SubCell"/>
</dbReference>
<dbReference type="InterPro" id="IPR008217">
    <property type="entry name" value="Ccc1_fam"/>
</dbReference>
<evidence type="ECO:0000313" key="7">
    <source>
        <dbReference type="Proteomes" id="UP000229362"/>
    </source>
</evidence>
<accession>A0A2M6VZN7</accession>
<feature type="transmembrane region" description="Helical" evidence="5">
    <location>
        <begin position="265"/>
        <end position="286"/>
    </location>
</feature>
<name>A0A2M6VZN7_9BACT</name>
<dbReference type="Proteomes" id="UP000229362">
    <property type="component" value="Unassembled WGS sequence"/>
</dbReference>
<dbReference type="CDD" id="cd01059">
    <property type="entry name" value="CCC1_like"/>
    <property type="match status" value="1"/>
</dbReference>
<evidence type="ECO:0000256" key="2">
    <source>
        <dbReference type="ARBA" id="ARBA00022692"/>
    </source>
</evidence>
<dbReference type="EMBL" id="PFBZ01000232">
    <property type="protein sequence ID" value="PIT86024.1"/>
    <property type="molecule type" value="Genomic_DNA"/>
</dbReference>
<gene>
    <name evidence="6" type="ORF">COU33_05455</name>
</gene>